<proteinExistence type="predicted"/>
<dbReference type="Proteomes" id="UP000679008">
    <property type="component" value="Unassembled WGS sequence"/>
</dbReference>
<dbReference type="RefSeq" id="WP_210788043.1">
    <property type="nucleotide sequence ID" value="NZ_JAGPXB010000001.1"/>
</dbReference>
<accession>A0ABS5D0F0</accession>
<reference evidence="1 2" key="1">
    <citation type="submission" date="2021-04" db="EMBL/GenBank/DDBJ databases">
        <title>Description of novel Flavobacterium sp. F-328.</title>
        <authorList>
            <person name="Saticioglu I.B."/>
        </authorList>
    </citation>
    <scope>NUCLEOTIDE SEQUENCE [LARGE SCALE GENOMIC DNA]</scope>
    <source>
        <strain evidence="1 2">F-328</strain>
    </source>
</reference>
<protein>
    <submittedName>
        <fullName evidence="1">Uncharacterized protein</fullName>
    </submittedName>
</protein>
<gene>
    <name evidence="1" type="ORF">KBJ98_02150</name>
</gene>
<evidence type="ECO:0000313" key="1">
    <source>
        <dbReference type="EMBL" id="MBQ0907498.1"/>
    </source>
</evidence>
<dbReference type="EMBL" id="JAGPXB010000001">
    <property type="protein sequence ID" value="MBQ0907498.1"/>
    <property type="molecule type" value="Genomic_DNA"/>
</dbReference>
<comment type="caution">
    <text evidence="1">The sequence shown here is derived from an EMBL/GenBank/DDBJ whole genome shotgun (WGS) entry which is preliminary data.</text>
</comment>
<sequence length="77" mass="8741">MRNLLSFLGVLSSVFNVMINEFRSINDLIVKSNDENLESLLQKPEDKLKFQKAVDEVIKESSTKDITLNGRNITISV</sequence>
<name>A0ABS5D0F0_9FLAO</name>
<keyword evidence="2" id="KW-1185">Reference proteome</keyword>
<organism evidence="1 2">
    <name type="scientific">Flavobacterium erciyesense</name>
    <dbReference type="NCBI Taxonomy" id="2825842"/>
    <lineage>
        <taxon>Bacteria</taxon>
        <taxon>Pseudomonadati</taxon>
        <taxon>Bacteroidota</taxon>
        <taxon>Flavobacteriia</taxon>
        <taxon>Flavobacteriales</taxon>
        <taxon>Flavobacteriaceae</taxon>
        <taxon>Flavobacterium</taxon>
    </lineage>
</organism>
<evidence type="ECO:0000313" key="2">
    <source>
        <dbReference type="Proteomes" id="UP000679008"/>
    </source>
</evidence>